<proteinExistence type="predicted"/>
<dbReference type="Gene3D" id="3.40.50.150">
    <property type="entry name" value="Vaccinia Virus protein VP39"/>
    <property type="match status" value="1"/>
</dbReference>
<organism evidence="1 2">
    <name type="scientific">Salinispira pacifica</name>
    <dbReference type="NCBI Taxonomy" id="1307761"/>
    <lineage>
        <taxon>Bacteria</taxon>
        <taxon>Pseudomonadati</taxon>
        <taxon>Spirochaetota</taxon>
        <taxon>Spirochaetia</taxon>
        <taxon>Spirochaetales</taxon>
        <taxon>Spirochaetaceae</taxon>
        <taxon>Salinispira</taxon>
    </lineage>
</organism>
<dbReference type="AlphaFoldDB" id="V5WE27"/>
<dbReference type="KEGG" id="slr:L21SP2_0402"/>
<dbReference type="EMBL" id="CP006939">
    <property type="protein sequence ID" value="AHC13834.1"/>
    <property type="molecule type" value="Genomic_DNA"/>
</dbReference>
<dbReference type="Pfam" id="PF13489">
    <property type="entry name" value="Methyltransf_23"/>
    <property type="match status" value="1"/>
</dbReference>
<dbReference type="HOGENOM" id="CLU_939717_0_0_12"/>
<name>V5WE27_9SPIO</name>
<protein>
    <recommendedName>
        <fullName evidence="3">Methyltransferase domain-containing protein</fullName>
    </recommendedName>
</protein>
<gene>
    <name evidence="1" type="ORF">L21SP2_0402</name>
</gene>
<sequence length="296" mass="32935">MAYAAEDQLGSRLERILSGRTPGRVLDVGCGDGSFLDELITAAPSAPQEVWGVDPDPDALSEAKRFFTLHGPDIPFYFLEGSAPGLELPVQEFHTLSFQDMLHHMSGSSFSHEMDGERRELVERHVDQAAQYLDSGGLMIISEVVAGEGGLGNEAESARATRTALHNLKAEIDVLQGIPHGYTFHGEQLLQLLVDILEERNFHVIHGDIFEDQADIVQSGREDRAVEKTFDYFRNYAERLTDPLDGSPAWKMDGTQRSRVRDEFLFRLEPLRMAAMNNGLLAQRRLLLAAGKTEAE</sequence>
<dbReference type="RefSeq" id="WP_024266766.1">
    <property type="nucleotide sequence ID" value="NC_023035.1"/>
</dbReference>
<keyword evidence="2" id="KW-1185">Reference proteome</keyword>
<dbReference type="InterPro" id="IPR029063">
    <property type="entry name" value="SAM-dependent_MTases_sf"/>
</dbReference>
<evidence type="ECO:0000313" key="2">
    <source>
        <dbReference type="Proteomes" id="UP000018680"/>
    </source>
</evidence>
<evidence type="ECO:0008006" key="3">
    <source>
        <dbReference type="Google" id="ProtNLM"/>
    </source>
</evidence>
<dbReference type="STRING" id="1307761.L21SP2_0402"/>
<dbReference type="CDD" id="cd02440">
    <property type="entry name" value="AdoMet_MTases"/>
    <property type="match status" value="1"/>
</dbReference>
<dbReference type="Proteomes" id="UP000018680">
    <property type="component" value="Chromosome"/>
</dbReference>
<evidence type="ECO:0000313" key="1">
    <source>
        <dbReference type="EMBL" id="AHC13834.1"/>
    </source>
</evidence>
<dbReference type="SUPFAM" id="SSF53335">
    <property type="entry name" value="S-adenosyl-L-methionine-dependent methyltransferases"/>
    <property type="match status" value="1"/>
</dbReference>
<reference evidence="1 2" key="1">
    <citation type="journal article" date="2015" name="Stand. Genomic Sci.">
        <title>Complete genome sequence and description of Salinispira pacifica gen. nov., sp. nov., a novel spirochaete isolated form a hypersaline microbial mat.</title>
        <authorList>
            <person name="Ben Hania W."/>
            <person name="Joseph M."/>
            <person name="Schumann P."/>
            <person name="Bunk B."/>
            <person name="Fiebig A."/>
            <person name="Sproer C."/>
            <person name="Klenk H.P."/>
            <person name="Fardeau M.L."/>
            <person name="Spring S."/>
        </authorList>
    </citation>
    <scope>NUCLEOTIDE SEQUENCE [LARGE SCALE GENOMIC DNA]</scope>
    <source>
        <strain evidence="1 2">L21-RPul-D2</strain>
    </source>
</reference>
<accession>V5WE27</accession>